<reference evidence="2" key="1">
    <citation type="submission" date="2021-01" db="EMBL/GenBank/DDBJ databases">
        <authorList>
            <consortium name="Genoscope - CEA"/>
            <person name="William W."/>
        </authorList>
    </citation>
    <scope>NUCLEOTIDE SEQUENCE</scope>
</reference>
<accession>A0A8S1WKZ5</accession>
<organism evidence="2 3">
    <name type="scientific">Paramecium pentaurelia</name>
    <dbReference type="NCBI Taxonomy" id="43138"/>
    <lineage>
        <taxon>Eukaryota</taxon>
        <taxon>Sar</taxon>
        <taxon>Alveolata</taxon>
        <taxon>Ciliophora</taxon>
        <taxon>Intramacronucleata</taxon>
        <taxon>Oligohymenophorea</taxon>
        <taxon>Peniculida</taxon>
        <taxon>Parameciidae</taxon>
        <taxon>Paramecium</taxon>
    </lineage>
</organism>
<evidence type="ECO:0000256" key="1">
    <source>
        <dbReference type="SAM" id="Coils"/>
    </source>
</evidence>
<evidence type="ECO:0000313" key="2">
    <source>
        <dbReference type="EMBL" id="CAD8189345.1"/>
    </source>
</evidence>
<dbReference type="Proteomes" id="UP000689195">
    <property type="component" value="Unassembled WGS sequence"/>
</dbReference>
<dbReference type="AlphaFoldDB" id="A0A8S1WKZ5"/>
<sequence>MLKEEAIKKECIKNDHKGFQIVAVDLSDELIKKSDQEKYYCVKCLIEKIGNKKIILFEEALKMIEIFNQELKKQQADKQKETRESIQKLQDLIKLIEGSLKKQFDDLQKQLEIQIDQEQNTLDQISEPKISNDQSKSLSTCYKEDDRLASPSSNKDYKEINESLIQIRKLLQQLEQVQDVDKEIQKIEQTCSINLEVDEKYKKTSAFNFT</sequence>
<gene>
    <name evidence="2" type="ORF">PPENT_87.1.T0930165</name>
</gene>
<evidence type="ECO:0000313" key="3">
    <source>
        <dbReference type="Proteomes" id="UP000689195"/>
    </source>
</evidence>
<feature type="coiled-coil region" evidence="1">
    <location>
        <begin position="157"/>
        <end position="190"/>
    </location>
</feature>
<comment type="caution">
    <text evidence="2">The sequence shown here is derived from an EMBL/GenBank/DDBJ whole genome shotgun (WGS) entry which is preliminary data.</text>
</comment>
<dbReference type="OrthoDB" id="318621at2759"/>
<keyword evidence="1" id="KW-0175">Coiled coil</keyword>
<dbReference type="EMBL" id="CAJJDO010000093">
    <property type="protein sequence ID" value="CAD8189345.1"/>
    <property type="molecule type" value="Genomic_DNA"/>
</dbReference>
<keyword evidence="3" id="KW-1185">Reference proteome</keyword>
<name>A0A8S1WKZ5_9CILI</name>
<protein>
    <submittedName>
        <fullName evidence="2">Uncharacterized protein</fullName>
    </submittedName>
</protein>
<feature type="coiled-coil region" evidence="1">
    <location>
        <begin position="57"/>
        <end position="121"/>
    </location>
</feature>
<proteinExistence type="predicted"/>